<dbReference type="PROSITE" id="PS51257">
    <property type="entry name" value="PROKAR_LIPOPROTEIN"/>
    <property type="match status" value="1"/>
</dbReference>
<evidence type="ECO:0000313" key="3">
    <source>
        <dbReference type="EMBL" id="MBY8823486.1"/>
    </source>
</evidence>
<protein>
    <submittedName>
        <fullName evidence="3">DUF4142 domain-containing protein</fullName>
    </submittedName>
</protein>
<dbReference type="InterPro" id="IPR025419">
    <property type="entry name" value="DUF4142"/>
</dbReference>
<keyword evidence="1" id="KW-0732">Signal</keyword>
<sequence length="188" mass="19084">MIRSPFALISVSVLALAACGPKDDATTANLQNVASAEIPGAQGAPALSPGQDFANKAAASDAFEIAISKLAADKAQSAAIKTFARKMIDAHTQSTAKLKTAAATATPPIIPDPVLTADQQAKLADLQSKSGAAFDAAFAAEQVSAHEAALDVLRGYAANGDVATLKTFATETTPIVTAHLNMAKSLKP</sequence>
<dbReference type="PANTHER" id="PTHR38593">
    <property type="entry name" value="BLR2558 PROTEIN"/>
    <property type="match status" value="1"/>
</dbReference>
<dbReference type="PANTHER" id="PTHR38593:SF1">
    <property type="entry name" value="BLR2558 PROTEIN"/>
    <property type="match status" value="1"/>
</dbReference>
<dbReference type="InterPro" id="IPR012347">
    <property type="entry name" value="Ferritin-like"/>
</dbReference>
<dbReference type="Proteomes" id="UP000706039">
    <property type="component" value="Unassembled WGS sequence"/>
</dbReference>
<evidence type="ECO:0000313" key="4">
    <source>
        <dbReference type="Proteomes" id="UP000706039"/>
    </source>
</evidence>
<keyword evidence="4" id="KW-1185">Reference proteome</keyword>
<feature type="chain" id="PRO_5047054665" evidence="1">
    <location>
        <begin position="18"/>
        <end position="188"/>
    </location>
</feature>
<organism evidence="3 4">
    <name type="scientific">Sphingomonas colocasiae</name>
    <dbReference type="NCBI Taxonomy" id="1848973"/>
    <lineage>
        <taxon>Bacteria</taxon>
        <taxon>Pseudomonadati</taxon>
        <taxon>Pseudomonadota</taxon>
        <taxon>Alphaproteobacteria</taxon>
        <taxon>Sphingomonadales</taxon>
        <taxon>Sphingomonadaceae</taxon>
        <taxon>Sphingomonas</taxon>
    </lineage>
</organism>
<dbReference type="EMBL" id="JAINVV010000006">
    <property type="protein sequence ID" value="MBY8823486.1"/>
    <property type="molecule type" value="Genomic_DNA"/>
</dbReference>
<comment type="caution">
    <text evidence="3">The sequence shown here is derived from an EMBL/GenBank/DDBJ whole genome shotgun (WGS) entry which is preliminary data.</text>
</comment>
<feature type="domain" description="DUF4142" evidence="2">
    <location>
        <begin position="51"/>
        <end position="186"/>
    </location>
</feature>
<evidence type="ECO:0000259" key="2">
    <source>
        <dbReference type="Pfam" id="PF13628"/>
    </source>
</evidence>
<accession>A0ABS7PQM1</accession>
<dbReference type="Gene3D" id="1.20.1260.10">
    <property type="match status" value="1"/>
</dbReference>
<dbReference type="Pfam" id="PF13628">
    <property type="entry name" value="DUF4142"/>
    <property type="match status" value="1"/>
</dbReference>
<reference evidence="3 4" key="1">
    <citation type="submission" date="2021-08" db="EMBL/GenBank/DDBJ databases">
        <authorList>
            <person name="Tuo L."/>
        </authorList>
    </citation>
    <scope>NUCLEOTIDE SEQUENCE [LARGE SCALE GENOMIC DNA]</scope>
    <source>
        <strain evidence="3 4">JCM 31229</strain>
    </source>
</reference>
<evidence type="ECO:0000256" key="1">
    <source>
        <dbReference type="SAM" id="SignalP"/>
    </source>
</evidence>
<proteinExistence type="predicted"/>
<feature type="signal peptide" evidence="1">
    <location>
        <begin position="1"/>
        <end position="17"/>
    </location>
</feature>
<name>A0ABS7PQM1_9SPHN</name>
<gene>
    <name evidence="3" type="ORF">K7G82_14375</name>
</gene>
<dbReference type="RefSeq" id="WP_222990589.1">
    <property type="nucleotide sequence ID" value="NZ_JAINVV010000006.1"/>
</dbReference>